<dbReference type="Gene3D" id="3.70.10.10">
    <property type="match status" value="1"/>
</dbReference>
<keyword evidence="3" id="KW-1185">Reference proteome</keyword>
<dbReference type="AlphaFoldDB" id="A0AAW1J3Q2"/>
<name>A0AAW1J3Q2_SAPOF</name>
<dbReference type="EMBL" id="JBDFQZ010000008">
    <property type="protein sequence ID" value="KAK9697638.1"/>
    <property type="molecule type" value="Genomic_DNA"/>
</dbReference>
<evidence type="ECO:0000256" key="1">
    <source>
        <dbReference type="SAM" id="MobiDB-lite"/>
    </source>
</evidence>
<reference evidence="2" key="1">
    <citation type="submission" date="2024-03" db="EMBL/GenBank/DDBJ databases">
        <title>WGS assembly of Saponaria officinalis var. Norfolk2.</title>
        <authorList>
            <person name="Jenkins J."/>
            <person name="Shu S."/>
            <person name="Grimwood J."/>
            <person name="Barry K."/>
            <person name="Goodstein D."/>
            <person name="Schmutz J."/>
            <person name="Leebens-Mack J."/>
            <person name="Osbourn A."/>
        </authorList>
    </citation>
    <scope>NUCLEOTIDE SEQUENCE [LARGE SCALE GENOMIC DNA]</scope>
    <source>
        <strain evidence="2">JIC</strain>
    </source>
</reference>
<evidence type="ECO:0000313" key="2">
    <source>
        <dbReference type="EMBL" id="KAK9697638.1"/>
    </source>
</evidence>
<sequence>MEEPKKHNNPIPLKKRFSPSPKEQQKPTTNTASYDFAFVVRQINVLKDAFEALSDTKFNPKQDVVIQVDQPGCEFSVWNINVKSRHESFGYLSLKACHMDSFQCKNPLQKSFSLKGIPELFRSADKFKARCLVLYVREGSNQISFKWGHNSLDFGYGFPVNVELKDVDPRMARFPRCLSYVYEGVLHSSIIQKMSVKLQNQSEPIPDTVVMSFQRATMEIMADEMTASSMEDADEEELQVATEWKHWESLESASRSATKASVYLVTEPGREVMVRFHLDQLGDLIYLSQADFQLLSPLPLLGRFRTLN</sequence>
<protein>
    <submittedName>
        <fullName evidence="2">Uncharacterized protein</fullName>
    </submittedName>
</protein>
<gene>
    <name evidence="2" type="ORF">RND81_08G050200</name>
</gene>
<accession>A0AAW1J3Q2</accession>
<comment type="caution">
    <text evidence="2">The sequence shown here is derived from an EMBL/GenBank/DDBJ whole genome shotgun (WGS) entry which is preliminary data.</text>
</comment>
<organism evidence="2 3">
    <name type="scientific">Saponaria officinalis</name>
    <name type="common">Common soapwort</name>
    <name type="synonym">Lychnis saponaria</name>
    <dbReference type="NCBI Taxonomy" id="3572"/>
    <lineage>
        <taxon>Eukaryota</taxon>
        <taxon>Viridiplantae</taxon>
        <taxon>Streptophyta</taxon>
        <taxon>Embryophyta</taxon>
        <taxon>Tracheophyta</taxon>
        <taxon>Spermatophyta</taxon>
        <taxon>Magnoliopsida</taxon>
        <taxon>eudicotyledons</taxon>
        <taxon>Gunneridae</taxon>
        <taxon>Pentapetalae</taxon>
        <taxon>Caryophyllales</taxon>
        <taxon>Caryophyllaceae</taxon>
        <taxon>Caryophylleae</taxon>
        <taxon>Saponaria</taxon>
    </lineage>
</organism>
<dbReference type="Proteomes" id="UP001443914">
    <property type="component" value="Unassembled WGS sequence"/>
</dbReference>
<proteinExistence type="predicted"/>
<evidence type="ECO:0000313" key="3">
    <source>
        <dbReference type="Proteomes" id="UP001443914"/>
    </source>
</evidence>
<feature type="region of interest" description="Disordered" evidence="1">
    <location>
        <begin position="1"/>
        <end position="29"/>
    </location>
</feature>